<dbReference type="AlphaFoldDB" id="A0A540X9U8"/>
<dbReference type="Proteomes" id="UP000315369">
    <property type="component" value="Unassembled WGS sequence"/>
</dbReference>
<sequence length="115" mass="13043">METPISVEALLAQAQRYDGQPVAVEGQFIAMFSKAFISAPRESLELTPERPRIRLEYPNIEDRCFQVVSAYVGGPWYYNDPAVVRGRFLAGPEPRLVELSELIIRRPDAEHRVAL</sequence>
<evidence type="ECO:0000313" key="1">
    <source>
        <dbReference type="EMBL" id="TQF18037.1"/>
    </source>
</evidence>
<comment type="caution">
    <text evidence="1">The sequence shown here is derived from an EMBL/GenBank/DDBJ whole genome shotgun (WGS) entry which is preliminary data.</text>
</comment>
<dbReference type="EMBL" id="VIFM01000001">
    <property type="protein sequence ID" value="TQF18037.1"/>
    <property type="molecule type" value="Genomic_DNA"/>
</dbReference>
<protein>
    <submittedName>
        <fullName evidence="1">Uncharacterized protein</fullName>
    </submittedName>
</protein>
<gene>
    <name evidence="1" type="ORF">FJV41_00380</name>
</gene>
<reference evidence="1 2" key="1">
    <citation type="submission" date="2019-06" db="EMBL/GenBank/DDBJ databases">
        <authorList>
            <person name="Livingstone P."/>
            <person name="Whitworth D."/>
        </authorList>
    </citation>
    <scope>NUCLEOTIDE SEQUENCE [LARGE SCALE GENOMIC DNA]</scope>
    <source>
        <strain evidence="1 2">AM401</strain>
    </source>
</reference>
<name>A0A540X9U8_9BACT</name>
<organism evidence="1 2">
    <name type="scientific">Myxococcus llanfairpwllgwyngyllgogerychwyrndrobwllllantysiliogogogochensis</name>
    <dbReference type="NCBI Taxonomy" id="2590453"/>
    <lineage>
        <taxon>Bacteria</taxon>
        <taxon>Pseudomonadati</taxon>
        <taxon>Myxococcota</taxon>
        <taxon>Myxococcia</taxon>
        <taxon>Myxococcales</taxon>
        <taxon>Cystobacterineae</taxon>
        <taxon>Myxococcaceae</taxon>
        <taxon>Myxococcus</taxon>
    </lineage>
</organism>
<keyword evidence="2" id="KW-1185">Reference proteome</keyword>
<evidence type="ECO:0000313" key="2">
    <source>
        <dbReference type="Proteomes" id="UP000315369"/>
    </source>
</evidence>
<proteinExistence type="predicted"/>
<dbReference type="RefSeq" id="WP_141640351.1">
    <property type="nucleotide sequence ID" value="NZ_VIFM01000001.1"/>
</dbReference>
<accession>A0A540X9U8</accession>